<keyword evidence="3 10" id="KW-0132">Cell division</keyword>
<dbReference type="GO" id="GO:0008017">
    <property type="term" value="F:microtubule binding"/>
    <property type="evidence" value="ECO:0007669"/>
    <property type="project" value="TreeGrafter"/>
</dbReference>
<dbReference type="EMBL" id="KZ301979">
    <property type="protein sequence ID" value="PFH52406.1"/>
    <property type="molecule type" value="Genomic_DNA"/>
</dbReference>
<keyword evidence="7 10" id="KW-0539">Nucleus</keyword>
<evidence type="ECO:0000313" key="12">
    <source>
        <dbReference type="EMBL" id="PFH52406.1"/>
    </source>
</evidence>
<dbReference type="InterPro" id="IPR013252">
    <property type="entry name" value="Ndc80_Spc24"/>
</dbReference>
<dbReference type="GO" id="GO:0007059">
    <property type="term" value="P:chromosome segregation"/>
    <property type="evidence" value="ECO:0007669"/>
    <property type="project" value="TreeGrafter"/>
</dbReference>
<sequence length="197" mass="22002">MSPSIDIHEAIKAIQDVLPLMDPEDDYRSILATKQTVIESDAKRRKELKESHEQLKALSKALEAARISSKRPSAVPSAEAHAALVNELDRSRLSLMKAISDTEGMVATKEAELARLKEEARRLEESDPALDHEKELDSTALRLQLYKGLGFEPLADKNGVITKMLVRSRSGDIHTVDLNDGRSEQEIREHLWQLASS</sequence>
<dbReference type="CDD" id="cd11565">
    <property type="entry name" value="RWD_Spc24"/>
    <property type="match status" value="1"/>
</dbReference>
<comment type="similarity">
    <text evidence="1 10">Belongs to the SPC24 family.</text>
</comment>
<name>A0A2A9NX21_9AGAR</name>
<evidence type="ECO:0000256" key="5">
    <source>
        <dbReference type="ARBA" id="ARBA00022838"/>
    </source>
</evidence>
<keyword evidence="8 10" id="KW-0131">Cell cycle</keyword>
<dbReference type="GO" id="GO:0005634">
    <property type="term" value="C:nucleus"/>
    <property type="evidence" value="ECO:0007669"/>
    <property type="project" value="UniProtKB-SubCell"/>
</dbReference>
<evidence type="ECO:0000313" key="13">
    <source>
        <dbReference type="Proteomes" id="UP000242287"/>
    </source>
</evidence>
<evidence type="ECO:0000256" key="7">
    <source>
        <dbReference type="ARBA" id="ARBA00023242"/>
    </source>
</evidence>
<evidence type="ECO:0000256" key="3">
    <source>
        <dbReference type="ARBA" id="ARBA00022618"/>
    </source>
</evidence>
<keyword evidence="4 10" id="KW-0498">Mitosis</keyword>
<evidence type="ECO:0000256" key="9">
    <source>
        <dbReference type="ARBA" id="ARBA00023328"/>
    </source>
</evidence>
<dbReference type="PANTHER" id="PTHR22142:SF2">
    <property type="entry name" value="KINETOCHORE PROTEIN SPC24"/>
    <property type="match status" value="1"/>
</dbReference>
<reference evidence="12 13" key="1">
    <citation type="submission" date="2014-02" db="EMBL/GenBank/DDBJ databases">
        <title>Transposable element dynamics among asymbiotic and ectomycorrhizal Amanita fungi.</title>
        <authorList>
            <consortium name="DOE Joint Genome Institute"/>
            <person name="Hess J."/>
            <person name="Skrede I."/>
            <person name="Wolfe B."/>
            <person name="LaButti K."/>
            <person name="Ohm R.A."/>
            <person name="Grigoriev I.V."/>
            <person name="Pringle A."/>
        </authorList>
    </citation>
    <scope>NUCLEOTIDE SEQUENCE [LARGE SCALE GENOMIC DNA]</scope>
    <source>
        <strain evidence="12 13">SKay4041</strain>
    </source>
</reference>
<feature type="coiled-coil region" evidence="11">
    <location>
        <begin position="99"/>
        <end position="126"/>
    </location>
</feature>
<proteinExistence type="inferred from homology"/>
<dbReference type="OrthoDB" id="3344830at2759"/>
<evidence type="ECO:0000256" key="10">
    <source>
        <dbReference type="RuleBase" id="RU368011"/>
    </source>
</evidence>
<evidence type="ECO:0000256" key="6">
    <source>
        <dbReference type="ARBA" id="ARBA00023054"/>
    </source>
</evidence>
<dbReference type="Pfam" id="PF08286">
    <property type="entry name" value="Spc24"/>
    <property type="match status" value="1"/>
</dbReference>
<comment type="function">
    <text evidence="10">Acts as a component of the essential kinetochore-associated NDC80 complex, which is required for chromosome segregation and spindle checkpoint activity.</text>
</comment>
<dbReference type="GO" id="GO:0031262">
    <property type="term" value="C:Ndc80 complex"/>
    <property type="evidence" value="ECO:0007669"/>
    <property type="project" value="TreeGrafter"/>
</dbReference>
<feature type="coiled-coil region" evidence="11">
    <location>
        <begin position="38"/>
        <end position="68"/>
    </location>
</feature>
<dbReference type="InterPro" id="IPR038066">
    <property type="entry name" value="Spc24_Fungi_globular_sf"/>
</dbReference>
<evidence type="ECO:0000256" key="11">
    <source>
        <dbReference type="SAM" id="Coils"/>
    </source>
</evidence>
<evidence type="ECO:0000256" key="8">
    <source>
        <dbReference type="ARBA" id="ARBA00023306"/>
    </source>
</evidence>
<organism evidence="12 13">
    <name type="scientific">Amanita thiersii Skay4041</name>
    <dbReference type="NCBI Taxonomy" id="703135"/>
    <lineage>
        <taxon>Eukaryota</taxon>
        <taxon>Fungi</taxon>
        <taxon>Dikarya</taxon>
        <taxon>Basidiomycota</taxon>
        <taxon>Agaricomycotina</taxon>
        <taxon>Agaricomycetes</taxon>
        <taxon>Agaricomycetidae</taxon>
        <taxon>Agaricales</taxon>
        <taxon>Pluteineae</taxon>
        <taxon>Amanitaceae</taxon>
        <taxon>Amanita</taxon>
    </lineage>
</organism>
<comment type="subunit">
    <text evidence="10">Component of the NDC80 complex.</text>
</comment>
<dbReference type="STRING" id="703135.A0A2A9NX21"/>
<gene>
    <name evidence="12" type="ORF">AMATHDRAFT_74200</name>
</gene>
<dbReference type="Gene3D" id="3.30.160.430">
    <property type="match status" value="1"/>
</dbReference>
<dbReference type="PANTHER" id="PTHR22142">
    <property type="match status" value="1"/>
</dbReference>
<keyword evidence="6 11" id="KW-0175">Coiled coil</keyword>
<evidence type="ECO:0000256" key="4">
    <source>
        <dbReference type="ARBA" id="ARBA00022776"/>
    </source>
</evidence>
<protein>
    <recommendedName>
        <fullName evidence="10">Kinetochore protein Spc24</fullName>
    </recommendedName>
</protein>
<accession>A0A2A9NX21</accession>
<keyword evidence="9 10" id="KW-0137">Centromere</keyword>
<dbReference type="GO" id="GO:0051301">
    <property type="term" value="P:cell division"/>
    <property type="evidence" value="ECO:0007669"/>
    <property type="project" value="UniProtKB-UniRule"/>
</dbReference>
<dbReference type="SUPFAM" id="SSF143026">
    <property type="entry name" value="Kinetochore globular domain"/>
    <property type="match status" value="1"/>
</dbReference>
<evidence type="ECO:0000256" key="2">
    <source>
        <dbReference type="ARBA" id="ARBA00022454"/>
    </source>
</evidence>
<comment type="subcellular location">
    <subcellularLocation>
        <location evidence="10">Nucleus</location>
    </subcellularLocation>
    <subcellularLocation>
        <location evidence="10">Chromosome</location>
        <location evidence="10">Centromere</location>
        <location evidence="10">Kinetochore</location>
    </subcellularLocation>
</comment>
<keyword evidence="13" id="KW-1185">Reference proteome</keyword>
<dbReference type="Proteomes" id="UP000242287">
    <property type="component" value="Unassembled WGS sequence"/>
</dbReference>
<evidence type="ECO:0000256" key="1">
    <source>
        <dbReference type="ARBA" id="ARBA00007804"/>
    </source>
</evidence>
<dbReference type="AlphaFoldDB" id="A0A2A9NX21"/>
<keyword evidence="5 10" id="KW-0995">Kinetochore</keyword>
<keyword evidence="2 10" id="KW-0158">Chromosome</keyword>